<evidence type="ECO:0000313" key="2">
    <source>
        <dbReference type="Proteomes" id="UP000828941"/>
    </source>
</evidence>
<organism evidence="1 2">
    <name type="scientific">Bauhinia variegata</name>
    <name type="common">Purple orchid tree</name>
    <name type="synonym">Phanera variegata</name>
    <dbReference type="NCBI Taxonomy" id="167791"/>
    <lineage>
        <taxon>Eukaryota</taxon>
        <taxon>Viridiplantae</taxon>
        <taxon>Streptophyta</taxon>
        <taxon>Embryophyta</taxon>
        <taxon>Tracheophyta</taxon>
        <taxon>Spermatophyta</taxon>
        <taxon>Magnoliopsida</taxon>
        <taxon>eudicotyledons</taxon>
        <taxon>Gunneridae</taxon>
        <taxon>Pentapetalae</taxon>
        <taxon>rosids</taxon>
        <taxon>fabids</taxon>
        <taxon>Fabales</taxon>
        <taxon>Fabaceae</taxon>
        <taxon>Cercidoideae</taxon>
        <taxon>Cercideae</taxon>
        <taxon>Bauhiniinae</taxon>
        <taxon>Bauhinia</taxon>
    </lineage>
</organism>
<protein>
    <submittedName>
        <fullName evidence="1">Uncharacterized protein</fullName>
    </submittedName>
</protein>
<sequence>MARAILAFLVTLAILLAEASSPLPPPSPLPHPLSPTPSCIDMIVSFSPCLPYASSPPNNRSDTPTENCCKAFFSAFNSGVSVCFCYLLREPMILGFPLNNTRILSLSSVCPPTDGTSARIPTLDFLCAASPAMPPLHSAAQGIASPSNSGSRNAATPPPIISPKSGQRSLAIPTKAAETSMVPSQDSSENKQIYSSKSWLLVGMLAILAPLLTTL</sequence>
<dbReference type="EMBL" id="CM039435">
    <property type="protein sequence ID" value="KAI4317866.1"/>
    <property type="molecule type" value="Genomic_DNA"/>
</dbReference>
<dbReference type="Proteomes" id="UP000828941">
    <property type="component" value="Chromosome 10"/>
</dbReference>
<gene>
    <name evidence="1" type="ORF">L6164_025697</name>
</gene>
<name>A0ACB9M481_BAUVA</name>
<accession>A0ACB9M481</accession>
<proteinExistence type="predicted"/>
<comment type="caution">
    <text evidence="1">The sequence shown here is derived from an EMBL/GenBank/DDBJ whole genome shotgun (WGS) entry which is preliminary data.</text>
</comment>
<keyword evidence="2" id="KW-1185">Reference proteome</keyword>
<reference evidence="1 2" key="1">
    <citation type="journal article" date="2022" name="DNA Res.">
        <title>Chromosomal-level genome assembly of the orchid tree Bauhinia variegata (Leguminosae; Cercidoideae) supports the allotetraploid origin hypothesis of Bauhinia.</title>
        <authorList>
            <person name="Zhong Y."/>
            <person name="Chen Y."/>
            <person name="Zheng D."/>
            <person name="Pang J."/>
            <person name="Liu Y."/>
            <person name="Luo S."/>
            <person name="Meng S."/>
            <person name="Qian L."/>
            <person name="Wei D."/>
            <person name="Dai S."/>
            <person name="Zhou R."/>
        </authorList>
    </citation>
    <scope>NUCLEOTIDE SEQUENCE [LARGE SCALE GENOMIC DNA]</scope>
    <source>
        <strain evidence="1">BV-YZ2020</strain>
    </source>
</reference>
<evidence type="ECO:0000313" key="1">
    <source>
        <dbReference type="EMBL" id="KAI4317866.1"/>
    </source>
</evidence>